<protein>
    <recommendedName>
        <fullName evidence="3">DUF1826 domain-containing protein</fullName>
    </recommendedName>
</protein>
<evidence type="ECO:0008006" key="3">
    <source>
        <dbReference type="Google" id="ProtNLM"/>
    </source>
</evidence>
<name>A0ABZ2YXA0_9BACT</name>
<keyword evidence="2" id="KW-1185">Reference proteome</keyword>
<gene>
    <name evidence="1" type="ORF">WJU22_15205</name>
</gene>
<sequence length="272" mass="30742">MNYPAENIPPAPGGPSGHRDIPVFKQKMRYFVVKCFTSTNMTDLSHTNNPIQYVTNFLELVATPFKGALNAICWTRTLRGDFFEIVQKVERTGNITVIETEELRALQLTEQGSIARDILLNDLQLLEAHGASPVLNLISHYERDDTFLFFPTDVYSFHVDRSPIATDTMLCTYYGESSEILPNEQGEKKVMIPEIRAGLKKLYQGTAEGFEQFLSDNFFDLHYQAKPDAQIISTGIGNLWRLAVDHPESLVPPCLHRAPKEKPGEPRLLLIC</sequence>
<proteinExistence type="predicted"/>
<dbReference type="RefSeq" id="WP_341839035.1">
    <property type="nucleotide sequence ID" value="NZ_CP149792.1"/>
</dbReference>
<evidence type="ECO:0000313" key="1">
    <source>
        <dbReference type="EMBL" id="WZN44245.1"/>
    </source>
</evidence>
<reference evidence="1 2" key="1">
    <citation type="submission" date="2024-03" db="EMBL/GenBank/DDBJ databases">
        <title>Chitinophaga caseinilytica sp. nov., a casein hydrolysing bacterium isolated from forest soil.</title>
        <authorList>
            <person name="Lee D.S."/>
            <person name="Han D.M."/>
            <person name="Baek J.H."/>
            <person name="Choi D.G."/>
            <person name="Jeon J.H."/>
            <person name="Jeon C.O."/>
        </authorList>
    </citation>
    <scope>NUCLEOTIDE SEQUENCE [LARGE SCALE GENOMIC DNA]</scope>
    <source>
        <strain evidence="1 2">KACC 19118</strain>
    </source>
</reference>
<dbReference type="Proteomes" id="UP001449657">
    <property type="component" value="Chromosome"/>
</dbReference>
<evidence type="ECO:0000313" key="2">
    <source>
        <dbReference type="Proteomes" id="UP001449657"/>
    </source>
</evidence>
<accession>A0ABZ2YXA0</accession>
<organism evidence="1 2">
    <name type="scientific">Chitinophaga caseinilytica</name>
    <dbReference type="NCBI Taxonomy" id="2267521"/>
    <lineage>
        <taxon>Bacteria</taxon>
        <taxon>Pseudomonadati</taxon>
        <taxon>Bacteroidota</taxon>
        <taxon>Chitinophagia</taxon>
        <taxon>Chitinophagales</taxon>
        <taxon>Chitinophagaceae</taxon>
        <taxon>Chitinophaga</taxon>
    </lineage>
</organism>
<dbReference type="EMBL" id="CP150096">
    <property type="protein sequence ID" value="WZN44245.1"/>
    <property type="molecule type" value="Genomic_DNA"/>
</dbReference>